<evidence type="ECO:0000313" key="3">
    <source>
        <dbReference type="Proteomes" id="UP000019199"/>
    </source>
</evidence>
<proteinExistence type="predicted"/>
<evidence type="ECO:0000259" key="1">
    <source>
        <dbReference type="Pfam" id="PF00248"/>
    </source>
</evidence>
<dbReference type="EMBL" id="CBWN010000032">
    <property type="protein sequence ID" value="CDL25225.1"/>
    <property type="molecule type" value="Genomic_DNA"/>
</dbReference>
<dbReference type="InterPro" id="IPR023210">
    <property type="entry name" value="NADP_OxRdtase_dom"/>
</dbReference>
<dbReference type="AlphaFoldDB" id="W1EUL6"/>
<protein>
    <submittedName>
        <fullName evidence="2">Oxidoreductase YeaE, aldo/keto reductase family</fullName>
    </submittedName>
</protein>
<sequence length="67" mass="7381">MQQKMIQFSGDVSLPAIGQGTWYMGEDASQRKTEVAALRAGIELGLTLIDTAEMYADAVPKRWLGKH</sequence>
<dbReference type="PANTHER" id="PTHR43638">
    <property type="entry name" value="OXIDOREDUCTASE, ALDO/KETO REDUCTASE FAMILY PROTEIN"/>
    <property type="match status" value="1"/>
</dbReference>
<dbReference type="SUPFAM" id="SSF51430">
    <property type="entry name" value="NAD(P)-linked oxidoreductase"/>
    <property type="match status" value="1"/>
</dbReference>
<name>W1EUL6_ECOLX</name>
<evidence type="ECO:0000313" key="2">
    <source>
        <dbReference type="EMBL" id="CDL25225.1"/>
    </source>
</evidence>
<organism evidence="2 3">
    <name type="scientific">Escherichia coli ISC7</name>
    <dbReference type="NCBI Taxonomy" id="1432555"/>
    <lineage>
        <taxon>Bacteria</taxon>
        <taxon>Pseudomonadati</taxon>
        <taxon>Pseudomonadota</taxon>
        <taxon>Gammaproteobacteria</taxon>
        <taxon>Enterobacterales</taxon>
        <taxon>Enterobacteriaceae</taxon>
        <taxon>Escherichia</taxon>
    </lineage>
</organism>
<accession>W1EUL6</accession>
<dbReference type="Proteomes" id="UP000019199">
    <property type="component" value="Unassembled WGS sequence"/>
</dbReference>
<dbReference type="PANTHER" id="PTHR43638:SF3">
    <property type="entry name" value="ALDEHYDE REDUCTASE"/>
    <property type="match status" value="1"/>
</dbReference>
<feature type="domain" description="NADP-dependent oxidoreductase" evidence="1">
    <location>
        <begin position="17"/>
        <end position="65"/>
    </location>
</feature>
<dbReference type="InterPro" id="IPR036812">
    <property type="entry name" value="NAD(P)_OxRdtase_dom_sf"/>
</dbReference>
<comment type="caution">
    <text evidence="2">The sequence shown here is derived from an EMBL/GenBank/DDBJ whole genome shotgun (WGS) entry which is preliminary data.</text>
</comment>
<dbReference type="Pfam" id="PF00248">
    <property type="entry name" value="Aldo_ket_red"/>
    <property type="match status" value="1"/>
</dbReference>
<reference evidence="2 3" key="1">
    <citation type="submission" date="2013-10" db="EMBL/GenBank/DDBJ databases">
        <title>Antibiotic resistance diversity of beta-lactamase producers in the General Hospital Vienna.</title>
        <authorList>
            <person name="Barisic I."/>
            <person name="Mitteregger D."/>
            <person name="Hirschl A.M."/>
            <person name="Noehammer C."/>
            <person name="Wiesinger-Mayr H."/>
        </authorList>
    </citation>
    <scope>NUCLEOTIDE SEQUENCE [LARGE SCALE GENOMIC DNA]</scope>
    <source>
        <strain evidence="2 3">ISC7</strain>
    </source>
</reference>
<dbReference type="Gene3D" id="3.20.20.100">
    <property type="entry name" value="NADP-dependent oxidoreductase domain"/>
    <property type="match status" value="1"/>
</dbReference>